<proteinExistence type="predicted"/>
<dbReference type="EMBL" id="BGPR01005699">
    <property type="protein sequence ID" value="GBN12626.1"/>
    <property type="molecule type" value="Genomic_DNA"/>
</dbReference>
<keyword evidence="2" id="KW-1185">Reference proteome</keyword>
<organism evidence="1 2">
    <name type="scientific">Araneus ventricosus</name>
    <name type="common">Orbweaver spider</name>
    <name type="synonym">Epeira ventricosa</name>
    <dbReference type="NCBI Taxonomy" id="182803"/>
    <lineage>
        <taxon>Eukaryota</taxon>
        <taxon>Metazoa</taxon>
        <taxon>Ecdysozoa</taxon>
        <taxon>Arthropoda</taxon>
        <taxon>Chelicerata</taxon>
        <taxon>Arachnida</taxon>
        <taxon>Araneae</taxon>
        <taxon>Araneomorphae</taxon>
        <taxon>Entelegynae</taxon>
        <taxon>Araneoidea</taxon>
        <taxon>Araneidae</taxon>
        <taxon>Araneus</taxon>
    </lineage>
</organism>
<protein>
    <submittedName>
        <fullName evidence="1">Uncharacterized protein</fullName>
    </submittedName>
</protein>
<accession>A0A4Y2LGA7</accession>
<evidence type="ECO:0000313" key="2">
    <source>
        <dbReference type="Proteomes" id="UP000499080"/>
    </source>
</evidence>
<gene>
    <name evidence="1" type="ORF">AVEN_5068_1</name>
</gene>
<evidence type="ECO:0000313" key="1">
    <source>
        <dbReference type="EMBL" id="GBN12626.1"/>
    </source>
</evidence>
<name>A0A4Y2LGA7_ARAVE</name>
<comment type="caution">
    <text evidence="1">The sequence shown here is derived from an EMBL/GenBank/DDBJ whole genome shotgun (WGS) entry which is preliminary data.</text>
</comment>
<reference evidence="1 2" key="1">
    <citation type="journal article" date="2019" name="Sci. Rep.">
        <title>Orb-weaving spider Araneus ventricosus genome elucidates the spidroin gene catalogue.</title>
        <authorList>
            <person name="Kono N."/>
            <person name="Nakamura H."/>
            <person name="Ohtoshi R."/>
            <person name="Moran D.A.P."/>
            <person name="Shinohara A."/>
            <person name="Yoshida Y."/>
            <person name="Fujiwara M."/>
            <person name="Mori M."/>
            <person name="Tomita M."/>
            <person name="Arakawa K."/>
        </authorList>
    </citation>
    <scope>NUCLEOTIDE SEQUENCE [LARGE SCALE GENOMIC DNA]</scope>
</reference>
<sequence>MYPQEYAYHRLGTFCPAYLFEAVLINFLSPIDWRRLLALGLDNERLQTKFKRIKFESDYLSLYSSDKSILLKDGYGRKKRNPVSIRPFGV</sequence>
<dbReference type="Proteomes" id="UP000499080">
    <property type="component" value="Unassembled WGS sequence"/>
</dbReference>
<dbReference type="AlphaFoldDB" id="A0A4Y2LGA7"/>